<dbReference type="EMBL" id="VIGB01000003">
    <property type="protein sequence ID" value="TQF04813.1"/>
    <property type="molecule type" value="Genomic_DNA"/>
</dbReference>
<gene>
    <name evidence="1" type="ORF">E6W39_24535</name>
</gene>
<name>A0A540W755_9ACTN</name>
<evidence type="ECO:0000313" key="1">
    <source>
        <dbReference type="EMBL" id="TQF04813.1"/>
    </source>
</evidence>
<organism evidence="1 2">
    <name type="scientific">Kitasatospora acidiphila</name>
    <dbReference type="NCBI Taxonomy" id="2567942"/>
    <lineage>
        <taxon>Bacteria</taxon>
        <taxon>Bacillati</taxon>
        <taxon>Actinomycetota</taxon>
        <taxon>Actinomycetes</taxon>
        <taxon>Kitasatosporales</taxon>
        <taxon>Streptomycetaceae</taxon>
        <taxon>Kitasatospora</taxon>
    </lineage>
</organism>
<dbReference type="Proteomes" id="UP000319103">
    <property type="component" value="Unassembled WGS sequence"/>
</dbReference>
<dbReference type="AlphaFoldDB" id="A0A540W755"/>
<dbReference type="OrthoDB" id="3853694at2"/>
<protein>
    <submittedName>
        <fullName evidence="1">Uncharacterized protein</fullName>
    </submittedName>
</protein>
<keyword evidence="2" id="KW-1185">Reference proteome</keyword>
<reference evidence="1 2" key="1">
    <citation type="submission" date="2019-06" db="EMBL/GenBank/DDBJ databases">
        <title>Description of Kitasatospora acidophila sp. nov. isolated from pine grove soil, and reclassification of Streptomyces novaecaesareae to Kitasatospora novaeceasareae comb. nov.</title>
        <authorList>
            <person name="Kim M.J."/>
        </authorList>
    </citation>
    <scope>NUCLEOTIDE SEQUENCE [LARGE SCALE GENOMIC DNA]</scope>
    <source>
        <strain evidence="1 2">MMS16-CNU292</strain>
    </source>
</reference>
<sequence>MANLKQAITKCHTFTITQGGQSYTATITPKPLPGVGDEALEAVITSPSFTGGSTLVAARVGNIVATTYDNDQNNTGTAGVALTKALVKNVPATH</sequence>
<comment type="caution">
    <text evidence="1">The sequence shown here is derived from an EMBL/GenBank/DDBJ whole genome shotgun (WGS) entry which is preliminary data.</text>
</comment>
<evidence type="ECO:0000313" key="2">
    <source>
        <dbReference type="Proteomes" id="UP000319103"/>
    </source>
</evidence>
<accession>A0A540W755</accession>
<proteinExistence type="predicted"/>